<evidence type="ECO:0000259" key="5">
    <source>
        <dbReference type="Pfam" id="PF04471"/>
    </source>
</evidence>
<name>A0A0F9D4W5_9ZZZZ</name>
<dbReference type="EMBL" id="LAZR01033213">
    <property type="protein sequence ID" value="KKL48731.1"/>
    <property type="molecule type" value="Genomic_DNA"/>
</dbReference>
<comment type="caution">
    <text evidence="6">The sequence shown here is derived from an EMBL/GenBank/DDBJ whole genome shotgun (WGS) entry which is preliminary data.</text>
</comment>
<dbReference type="InterPro" id="IPR029063">
    <property type="entry name" value="SAM-dependent_MTases_sf"/>
</dbReference>
<proteinExistence type="inferred from homology"/>
<dbReference type="CDD" id="cd02440">
    <property type="entry name" value="AdoMet_MTases"/>
    <property type="match status" value="1"/>
</dbReference>
<dbReference type="InterPro" id="IPR001091">
    <property type="entry name" value="RM_Methyltransferase"/>
</dbReference>
<evidence type="ECO:0000256" key="2">
    <source>
        <dbReference type="ARBA" id="ARBA00022603"/>
    </source>
</evidence>
<dbReference type="GO" id="GO:0032259">
    <property type="term" value="P:methylation"/>
    <property type="evidence" value="ECO:0007669"/>
    <property type="project" value="UniProtKB-KW"/>
</dbReference>
<feature type="domain" description="Restriction endonuclease type IV Mrr" evidence="5">
    <location>
        <begin position="319"/>
        <end position="404"/>
    </location>
</feature>
<dbReference type="PANTHER" id="PTHR13370:SF24">
    <property type="entry name" value="TYPE III RESTRICTION-MODIFICATION ENZYME STYLTI MOD SUBUNIT"/>
    <property type="match status" value="1"/>
</dbReference>
<keyword evidence="3" id="KW-0808">Transferase</keyword>
<evidence type="ECO:0000256" key="1">
    <source>
        <dbReference type="ARBA" id="ARBA00006594"/>
    </source>
</evidence>
<dbReference type="Pfam" id="PF04471">
    <property type="entry name" value="Mrr_cat"/>
    <property type="match status" value="1"/>
</dbReference>
<dbReference type="Pfam" id="PF01555">
    <property type="entry name" value="N6_N4_Mtase"/>
    <property type="match status" value="1"/>
</dbReference>
<dbReference type="GO" id="GO:0009307">
    <property type="term" value="P:DNA restriction-modification system"/>
    <property type="evidence" value="ECO:0007669"/>
    <property type="project" value="InterPro"/>
</dbReference>
<dbReference type="GO" id="GO:0008170">
    <property type="term" value="F:N-methyltransferase activity"/>
    <property type="evidence" value="ECO:0007669"/>
    <property type="project" value="InterPro"/>
</dbReference>
<reference evidence="6" key="1">
    <citation type="journal article" date="2015" name="Nature">
        <title>Complex archaea that bridge the gap between prokaryotes and eukaryotes.</title>
        <authorList>
            <person name="Spang A."/>
            <person name="Saw J.H."/>
            <person name="Jorgensen S.L."/>
            <person name="Zaremba-Niedzwiedzka K."/>
            <person name="Martijn J."/>
            <person name="Lind A.E."/>
            <person name="van Eijk R."/>
            <person name="Schleper C."/>
            <person name="Guy L."/>
            <person name="Ettema T.J."/>
        </authorList>
    </citation>
    <scope>NUCLEOTIDE SEQUENCE</scope>
</reference>
<dbReference type="PANTHER" id="PTHR13370">
    <property type="entry name" value="RNA METHYLASE-RELATED"/>
    <property type="match status" value="1"/>
</dbReference>
<dbReference type="PROSITE" id="PS00092">
    <property type="entry name" value="N6_MTASE"/>
    <property type="match status" value="1"/>
</dbReference>
<dbReference type="PRINTS" id="PR00508">
    <property type="entry name" value="S21N4MTFRASE"/>
</dbReference>
<evidence type="ECO:0000256" key="3">
    <source>
        <dbReference type="ARBA" id="ARBA00022679"/>
    </source>
</evidence>
<dbReference type="InterPro" id="IPR002052">
    <property type="entry name" value="DNA_methylase_N6_adenine_CS"/>
</dbReference>
<dbReference type="AlphaFoldDB" id="A0A0F9D4W5"/>
<dbReference type="GO" id="GO:0004519">
    <property type="term" value="F:endonuclease activity"/>
    <property type="evidence" value="ECO:0007669"/>
    <property type="project" value="InterPro"/>
</dbReference>
<gene>
    <name evidence="6" type="ORF">LCGC14_2322570</name>
</gene>
<evidence type="ECO:0000259" key="4">
    <source>
        <dbReference type="Pfam" id="PF01555"/>
    </source>
</evidence>
<organism evidence="6">
    <name type="scientific">marine sediment metagenome</name>
    <dbReference type="NCBI Taxonomy" id="412755"/>
    <lineage>
        <taxon>unclassified sequences</taxon>
        <taxon>metagenomes</taxon>
        <taxon>ecological metagenomes</taxon>
    </lineage>
</organism>
<dbReference type="SUPFAM" id="SSF53335">
    <property type="entry name" value="S-adenosyl-L-methionine-dependent methyltransferases"/>
    <property type="match status" value="1"/>
</dbReference>
<dbReference type="GO" id="GO:0005737">
    <property type="term" value="C:cytoplasm"/>
    <property type="evidence" value="ECO:0007669"/>
    <property type="project" value="TreeGrafter"/>
</dbReference>
<dbReference type="GO" id="GO:0003677">
    <property type="term" value="F:DNA binding"/>
    <property type="evidence" value="ECO:0007669"/>
    <property type="project" value="InterPro"/>
</dbReference>
<feature type="domain" description="DNA methylase N-4/N-6" evidence="4">
    <location>
        <begin position="32"/>
        <end position="278"/>
    </location>
</feature>
<evidence type="ECO:0000313" key="6">
    <source>
        <dbReference type="EMBL" id="KKL48731.1"/>
    </source>
</evidence>
<sequence>MNKLDVKYQFKENTIYCGDNLDVLKDFPEECVDLIYIDPPFFSNRTYEVIWADGYELRAFEDRWQGGIQHYLGWMKPRIEQLHRILEKTGSFYLHCDHHASHYLKILCDDIFRYKNFQNEIVWCYTIGGKSKKRFARKHDIIFFYTKGKKWTFNGDMVAIPRPKTHMKVGKDKNGREYQEKTDKKTGKIYRYYIDKGKIPEDYWTDIETINREARERLGYPTQKPKALLERIIKASSNEGDIVLDAFCGCGTTIKVAKDLNRKFIGIDVSPTACRLMAKRIHYKKDEIIGMKYSIEELKELPPFEFQNWVVERIGGRVNPRKTGDMGIDGIVPISEYGANLPVEVKQHSISRPDVDKFETVLRRTKKKVGFIVGFKFSRGASEEIARCKNEEKLDIIAITIEELLAKNKK</sequence>
<keyword evidence="2" id="KW-0489">Methyltransferase</keyword>
<dbReference type="Gene3D" id="3.40.50.150">
    <property type="entry name" value="Vaccinia Virus protein VP39"/>
    <property type="match status" value="1"/>
</dbReference>
<comment type="similarity">
    <text evidence="1">Belongs to the N(4)/N(6)-methyltransferase family.</text>
</comment>
<protein>
    <recommendedName>
        <fullName evidence="7">DNA methylase N-4/N-6 domain-containing protein</fullName>
    </recommendedName>
</protein>
<accession>A0A0F9D4W5</accession>
<dbReference type="InterPro" id="IPR007560">
    <property type="entry name" value="Restrct_endonuc_IV_Mrr"/>
</dbReference>
<evidence type="ECO:0008006" key="7">
    <source>
        <dbReference type="Google" id="ProtNLM"/>
    </source>
</evidence>
<dbReference type="InterPro" id="IPR002941">
    <property type="entry name" value="DNA_methylase_N4/N6"/>
</dbReference>